<dbReference type="AlphaFoldDB" id="A0A813SHA2"/>
<sequence>MLKYFHTQLYKQSYNNDVKAAVLYGRQLPFFNVKTYNSNEQDKSSDEDVNLMIRDSFKPYPNRRSFYAMRGKRRAILP</sequence>
<organism evidence="1 2">
    <name type="scientific">Adineta ricciae</name>
    <name type="common">Rotifer</name>
    <dbReference type="NCBI Taxonomy" id="249248"/>
    <lineage>
        <taxon>Eukaryota</taxon>
        <taxon>Metazoa</taxon>
        <taxon>Spiralia</taxon>
        <taxon>Gnathifera</taxon>
        <taxon>Rotifera</taxon>
        <taxon>Eurotatoria</taxon>
        <taxon>Bdelloidea</taxon>
        <taxon>Adinetida</taxon>
        <taxon>Adinetidae</taxon>
        <taxon>Adineta</taxon>
    </lineage>
</organism>
<evidence type="ECO:0000313" key="1">
    <source>
        <dbReference type="EMBL" id="CAF0795088.1"/>
    </source>
</evidence>
<dbReference type="EMBL" id="CAJNOJ010000012">
    <property type="protein sequence ID" value="CAF0795088.1"/>
    <property type="molecule type" value="Genomic_DNA"/>
</dbReference>
<evidence type="ECO:0000313" key="2">
    <source>
        <dbReference type="Proteomes" id="UP000663852"/>
    </source>
</evidence>
<proteinExistence type="predicted"/>
<reference evidence="1" key="1">
    <citation type="submission" date="2021-02" db="EMBL/GenBank/DDBJ databases">
        <authorList>
            <person name="Nowell W R."/>
        </authorList>
    </citation>
    <scope>NUCLEOTIDE SEQUENCE</scope>
</reference>
<gene>
    <name evidence="1" type="ORF">EDS130_LOCUS4548</name>
</gene>
<dbReference type="Proteomes" id="UP000663852">
    <property type="component" value="Unassembled WGS sequence"/>
</dbReference>
<dbReference type="OrthoDB" id="10051665at2759"/>
<protein>
    <submittedName>
        <fullName evidence="1">Uncharacterized protein</fullName>
    </submittedName>
</protein>
<name>A0A813SHA2_ADIRI</name>
<accession>A0A813SHA2</accession>
<comment type="caution">
    <text evidence="1">The sequence shown here is derived from an EMBL/GenBank/DDBJ whole genome shotgun (WGS) entry which is preliminary data.</text>
</comment>